<dbReference type="RefSeq" id="WP_243516351.1">
    <property type="nucleotide sequence ID" value="NZ_CP094534.1"/>
</dbReference>
<dbReference type="InterPro" id="IPR050491">
    <property type="entry name" value="AmpC-like"/>
</dbReference>
<keyword evidence="5" id="KW-1185">Reference proteome</keyword>
<evidence type="ECO:0000259" key="2">
    <source>
        <dbReference type="Pfam" id="PF00144"/>
    </source>
</evidence>
<feature type="signal peptide" evidence="1">
    <location>
        <begin position="1"/>
        <end position="27"/>
    </location>
</feature>
<evidence type="ECO:0000313" key="5">
    <source>
        <dbReference type="Proteomes" id="UP000831390"/>
    </source>
</evidence>
<dbReference type="Gene3D" id="3.40.710.10">
    <property type="entry name" value="DD-peptidase/beta-lactamase superfamily"/>
    <property type="match status" value="1"/>
</dbReference>
<dbReference type="InterPro" id="IPR012338">
    <property type="entry name" value="Beta-lactam/transpept-like"/>
</dbReference>
<dbReference type="InterPro" id="IPR021860">
    <property type="entry name" value="Peptidase_S12_Pab87-rel_C"/>
</dbReference>
<dbReference type="Proteomes" id="UP000831390">
    <property type="component" value="Chromosome"/>
</dbReference>
<feature type="chain" id="PRO_5045778627" evidence="1">
    <location>
        <begin position="28"/>
        <end position="485"/>
    </location>
</feature>
<dbReference type="PANTHER" id="PTHR46825">
    <property type="entry name" value="D-ALANYL-D-ALANINE-CARBOXYPEPTIDASE/ENDOPEPTIDASE AMPH"/>
    <property type="match status" value="1"/>
</dbReference>
<proteinExistence type="predicted"/>
<feature type="domain" description="Beta-lactamase-related" evidence="2">
    <location>
        <begin position="53"/>
        <end position="362"/>
    </location>
</feature>
<protein>
    <submittedName>
        <fullName evidence="4">Serine hydrolase</fullName>
    </submittedName>
</protein>
<sequence>MKKAFRLRVACTGTLLLSLVANSILQAQPTAAAMAAPPATAATPAAPLAQQLDDYVRQYEKAGLFMGTVLVADQGKVVLQKGYGLANRDKGTPNTPETKFRIGSLTKQFTAALVLQLAEQGKLRLDGKVADYLPSYPQPAGSQITVHQLLSHTAGLPDYTALPTFPAVMRSHQEPAQLVALFSGLPLEFAPGTQYRYSNSNYVLLGAIIERVTGKPYAQVFQENIARPFKLKATSLDVVEAADPRRAAGYQATPNGLVPTPPIDLTVPYAAGAITSTASDLYRWSQALDAGKVLTEASKKQLFTPVLKNYAYGWMVFKAKIGAEADTSLIQEHNGGINGFSSFLVRVPQSQQVIVLLDNHNSQSLGELRRGLLRIMHHQPAAAPVSVAGPAAAGAPVAVSAAVLGTYVGVYELSPSFRITVRERAGQLFVQATGQSEFETVAASPVLFSLKGVPAQVEFAKNTSGQVAQLILHQGGAAQRAAKVE</sequence>
<dbReference type="SUPFAM" id="SSF56601">
    <property type="entry name" value="beta-lactamase/transpeptidase-like"/>
    <property type="match status" value="1"/>
</dbReference>
<keyword evidence="4" id="KW-0378">Hydrolase</keyword>
<gene>
    <name evidence="4" type="ORF">MTP16_04710</name>
</gene>
<dbReference type="PANTHER" id="PTHR46825:SF9">
    <property type="entry name" value="BETA-LACTAMASE-RELATED DOMAIN-CONTAINING PROTEIN"/>
    <property type="match status" value="1"/>
</dbReference>
<organism evidence="4 5">
    <name type="scientific">Hymenobacter monticola</name>
    <dbReference type="NCBI Taxonomy" id="1705399"/>
    <lineage>
        <taxon>Bacteria</taxon>
        <taxon>Pseudomonadati</taxon>
        <taxon>Bacteroidota</taxon>
        <taxon>Cytophagia</taxon>
        <taxon>Cytophagales</taxon>
        <taxon>Hymenobacteraceae</taxon>
        <taxon>Hymenobacter</taxon>
    </lineage>
</organism>
<accession>A0ABY4B726</accession>
<reference evidence="4 5" key="1">
    <citation type="submission" date="2022-03" db="EMBL/GenBank/DDBJ databases">
        <title>Hymenobactersp. isolated from the air.</title>
        <authorList>
            <person name="Won M."/>
            <person name="Kwon S.-W."/>
        </authorList>
    </citation>
    <scope>NUCLEOTIDE SEQUENCE [LARGE SCALE GENOMIC DNA]</scope>
    <source>
        <strain evidence="4 5">KACC 22596</strain>
    </source>
</reference>
<evidence type="ECO:0000256" key="1">
    <source>
        <dbReference type="SAM" id="SignalP"/>
    </source>
</evidence>
<dbReference type="InterPro" id="IPR001466">
    <property type="entry name" value="Beta-lactam-related"/>
</dbReference>
<dbReference type="GO" id="GO:0016787">
    <property type="term" value="F:hydrolase activity"/>
    <property type="evidence" value="ECO:0007669"/>
    <property type="project" value="UniProtKB-KW"/>
</dbReference>
<feature type="domain" description="Peptidase S12 Pab87-related C-terminal" evidence="3">
    <location>
        <begin position="398"/>
        <end position="473"/>
    </location>
</feature>
<name>A0ABY4B726_9BACT</name>
<evidence type="ECO:0000259" key="3">
    <source>
        <dbReference type="Pfam" id="PF11954"/>
    </source>
</evidence>
<keyword evidence="1" id="KW-0732">Signal</keyword>
<dbReference type="Pfam" id="PF11954">
    <property type="entry name" value="DUF3471"/>
    <property type="match status" value="1"/>
</dbReference>
<evidence type="ECO:0000313" key="4">
    <source>
        <dbReference type="EMBL" id="UOE34958.1"/>
    </source>
</evidence>
<dbReference type="Pfam" id="PF00144">
    <property type="entry name" value="Beta-lactamase"/>
    <property type="match status" value="1"/>
</dbReference>
<dbReference type="EMBL" id="CP094534">
    <property type="protein sequence ID" value="UOE34958.1"/>
    <property type="molecule type" value="Genomic_DNA"/>
</dbReference>